<evidence type="ECO:0000313" key="1">
    <source>
        <dbReference type="EMBL" id="KAF7401938.1"/>
    </source>
</evidence>
<protein>
    <submittedName>
        <fullName evidence="1">Uncharacterized protein</fullName>
    </submittedName>
</protein>
<keyword evidence="2" id="KW-1185">Reference proteome</keyword>
<reference evidence="1" key="1">
    <citation type="journal article" date="2020" name="G3 (Bethesda)">
        <title>High-Quality Assemblies for Three Invasive Social Wasps from the &lt;i&gt;Vespula&lt;/i&gt; Genus.</title>
        <authorList>
            <person name="Harrop T.W.R."/>
            <person name="Guhlin J."/>
            <person name="McLaughlin G.M."/>
            <person name="Permina E."/>
            <person name="Stockwell P."/>
            <person name="Gilligan J."/>
            <person name="Le Lec M.F."/>
            <person name="Gruber M.A.M."/>
            <person name="Quinn O."/>
            <person name="Lovegrove M."/>
            <person name="Duncan E.J."/>
            <person name="Remnant E.J."/>
            <person name="Van Eeckhoven J."/>
            <person name="Graham B."/>
            <person name="Knapp R.A."/>
            <person name="Langford K.W."/>
            <person name="Kronenberg Z."/>
            <person name="Press M.O."/>
            <person name="Eacker S.M."/>
            <person name="Wilson-Rankin E.E."/>
            <person name="Purcell J."/>
            <person name="Lester P.J."/>
            <person name="Dearden P.K."/>
        </authorList>
    </citation>
    <scope>NUCLEOTIDE SEQUENCE</scope>
    <source>
        <strain evidence="1">Volc-1</strain>
    </source>
</reference>
<sequence length="70" mass="6944">MVRGGKRDGKGGGEGGRSLTTVVGAGLLTAAGSPGRCCCDFGPSISEPGPLRSCAKPHGIFVNAKITTDL</sequence>
<evidence type="ECO:0000313" key="2">
    <source>
        <dbReference type="Proteomes" id="UP000600918"/>
    </source>
</evidence>
<dbReference type="AlphaFoldDB" id="A0A834K897"/>
<organism evidence="1 2">
    <name type="scientific">Vespula pensylvanica</name>
    <name type="common">Western yellow jacket</name>
    <name type="synonym">Wasp</name>
    <dbReference type="NCBI Taxonomy" id="30213"/>
    <lineage>
        <taxon>Eukaryota</taxon>
        <taxon>Metazoa</taxon>
        <taxon>Ecdysozoa</taxon>
        <taxon>Arthropoda</taxon>
        <taxon>Hexapoda</taxon>
        <taxon>Insecta</taxon>
        <taxon>Pterygota</taxon>
        <taxon>Neoptera</taxon>
        <taxon>Endopterygota</taxon>
        <taxon>Hymenoptera</taxon>
        <taxon>Apocrita</taxon>
        <taxon>Aculeata</taxon>
        <taxon>Vespoidea</taxon>
        <taxon>Vespidae</taxon>
        <taxon>Vespinae</taxon>
        <taxon>Vespula</taxon>
    </lineage>
</organism>
<comment type="caution">
    <text evidence="1">The sequence shown here is derived from an EMBL/GenBank/DDBJ whole genome shotgun (WGS) entry which is preliminary data.</text>
</comment>
<proteinExistence type="predicted"/>
<gene>
    <name evidence="1" type="ORF">H0235_015274</name>
</gene>
<dbReference type="EMBL" id="JACSDY010000017">
    <property type="protein sequence ID" value="KAF7401938.1"/>
    <property type="molecule type" value="Genomic_DNA"/>
</dbReference>
<dbReference type="Proteomes" id="UP000600918">
    <property type="component" value="Unassembled WGS sequence"/>
</dbReference>
<accession>A0A834K897</accession>
<name>A0A834K897_VESPE</name>